<proteinExistence type="predicted"/>
<protein>
    <recommendedName>
        <fullName evidence="1">HAT C-terminal dimerisation domain-containing protein</fullName>
    </recommendedName>
</protein>
<organism evidence="2 3">
    <name type="scientific">Aphis gossypii</name>
    <name type="common">Cotton aphid</name>
    <dbReference type="NCBI Taxonomy" id="80765"/>
    <lineage>
        <taxon>Eukaryota</taxon>
        <taxon>Metazoa</taxon>
        <taxon>Ecdysozoa</taxon>
        <taxon>Arthropoda</taxon>
        <taxon>Hexapoda</taxon>
        <taxon>Insecta</taxon>
        <taxon>Pterygota</taxon>
        <taxon>Neoptera</taxon>
        <taxon>Paraneoptera</taxon>
        <taxon>Hemiptera</taxon>
        <taxon>Sternorrhyncha</taxon>
        <taxon>Aphidomorpha</taxon>
        <taxon>Aphidoidea</taxon>
        <taxon>Aphididae</taxon>
        <taxon>Aphidini</taxon>
        <taxon>Aphis</taxon>
        <taxon>Aphis</taxon>
    </lineage>
</organism>
<keyword evidence="3" id="KW-1185">Reference proteome</keyword>
<sequence length="238" mass="27105">MHSADKTINVSIKRRAVIDGCIEMVTINGRPLKILEDSGFRKIVDPIFRSLGFTMNADVVRNHICNRASLVHGRVNVLLDENTLREAKNHLILLSSELHNIDPVIREGQSVSNNNIETDEVDDLELELRAAAADRSSGLVSNQDQVVLDIQREIVNFMQLPREDKSKNIMDIWTTLKKMYPLMYECALVALALPTTQVTVERLFSSLKFILNDQRNRMNPSLLEDIMVVRSNYLFDKS</sequence>
<evidence type="ECO:0000313" key="3">
    <source>
        <dbReference type="Proteomes" id="UP001154329"/>
    </source>
</evidence>
<dbReference type="AlphaFoldDB" id="A0A9P0IMZ5"/>
<evidence type="ECO:0000313" key="2">
    <source>
        <dbReference type="EMBL" id="CAH1708656.1"/>
    </source>
</evidence>
<reference evidence="2" key="2">
    <citation type="submission" date="2022-10" db="EMBL/GenBank/DDBJ databases">
        <authorList>
            <consortium name="ENA_rothamsted_submissions"/>
            <consortium name="culmorum"/>
            <person name="King R."/>
        </authorList>
    </citation>
    <scope>NUCLEOTIDE SEQUENCE</scope>
</reference>
<gene>
    <name evidence="2" type="ORF">APHIGO_LOCUS506</name>
</gene>
<feature type="domain" description="HAT C-terminal dimerisation" evidence="1">
    <location>
        <begin position="161"/>
        <end position="232"/>
    </location>
</feature>
<dbReference type="SUPFAM" id="SSF53098">
    <property type="entry name" value="Ribonuclease H-like"/>
    <property type="match status" value="1"/>
</dbReference>
<dbReference type="InterPro" id="IPR012337">
    <property type="entry name" value="RNaseH-like_sf"/>
</dbReference>
<dbReference type="Proteomes" id="UP001154329">
    <property type="component" value="Chromosome 1"/>
</dbReference>
<dbReference type="InterPro" id="IPR008906">
    <property type="entry name" value="HATC_C_dom"/>
</dbReference>
<accession>A0A9P0IMZ5</accession>
<name>A0A9P0IMZ5_APHGO</name>
<dbReference type="EMBL" id="OU899034">
    <property type="protein sequence ID" value="CAH1708656.1"/>
    <property type="molecule type" value="Genomic_DNA"/>
</dbReference>
<dbReference type="Pfam" id="PF05699">
    <property type="entry name" value="Dimer_Tnp_hAT"/>
    <property type="match status" value="1"/>
</dbReference>
<dbReference type="GO" id="GO:0046983">
    <property type="term" value="F:protein dimerization activity"/>
    <property type="evidence" value="ECO:0007669"/>
    <property type="project" value="InterPro"/>
</dbReference>
<evidence type="ECO:0000259" key="1">
    <source>
        <dbReference type="Pfam" id="PF05699"/>
    </source>
</evidence>
<reference evidence="2" key="1">
    <citation type="submission" date="2022-02" db="EMBL/GenBank/DDBJ databases">
        <authorList>
            <person name="King R."/>
        </authorList>
    </citation>
    <scope>NUCLEOTIDE SEQUENCE</scope>
</reference>